<reference evidence="10" key="1">
    <citation type="journal article" date="2023" name="Genome Biol. Evol.">
        <title>Long-read-based Genome Assembly of Drosophila gunungcola Reveals Fewer Chemosensory Genes in Flower-breeding Species.</title>
        <authorList>
            <person name="Negi A."/>
            <person name="Liao B.Y."/>
            <person name="Yeh S.D."/>
        </authorList>
    </citation>
    <scope>NUCLEOTIDE SEQUENCE</scope>
    <source>
        <strain evidence="10">Sukarami</strain>
    </source>
</reference>
<keyword evidence="4" id="KW-0865">Zymogen</keyword>
<dbReference type="GO" id="GO:0004252">
    <property type="term" value="F:serine-type endopeptidase activity"/>
    <property type="evidence" value="ECO:0007669"/>
    <property type="project" value="InterPro"/>
</dbReference>
<proteinExistence type="inferred from homology"/>
<dbReference type="Proteomes" id="UP001059596">
    <property type="component" value="Unassembled WGS sequence"/>
</dbReference>
<keyword evidence="1" id="KW-0479">Metal-binding</keyword>
<evidence type="ECO:0000256" key="3">
    <source>
        <dbReference type="ARBA" id="ARBA00022837"/>
    </source>
</evidence>
<dbReference type="GO" id="GO:0046872">
    <property type="term" value="F:metal ion binding"/>
    <property type="evidence" value="ECO:0007669"/>
    <property type="project" value="UniProtKB-KW"/>
</dbReference>
<accession>A0A9P9YVG6</accession>
<dbReference type="InterPro" id="IPR018114">
    <property type="entry name" value="TRYPSIN_HIS"/>
</dbReference>
<dbReference type="InterPro" id="IPR043504">
    <property type="entry name" value="Peptidase_S1_PA_chymotrypsin"/>
</dbReference>
<name>A0A9P9YVG6_9MUSC</name>
<organism evidence="10 11">
    <name type="scientific">Drosophila gunungcola</name>
    <name type="common">fruit fly</name>
    <dbReference type="NCBI Taxonomy" id="103775"/>
    <lineage>
        <taxon>Eukaryota</taxon>
        <taxon>Metazoa</taxon>
        <taxon>Ecdysozoa</taxon>
        <taxon>Arthropoda</taxon>
        <taxon>Hexapoda</taxon>
        <taxon>Insecta</taxon>
        <taxon>Pterygota</taxon>
        <taxon>Neoptera</taxon>
        <taxon>Endopterygota</taxon>
        <taxon>Diptera</taxon>
        <taxon>Brachycera</taxon>
        <taxon>Muscomorpha</taxon>
        <taxon>Ephydroidea</taxon>
        <taxon>Drosophilidae</taxon>
        <taxon>Drosophila</taxon>
        <taxon>Sophophora</taxon>
    </lineage>
</organism>
<dbReference type="OrthoDB" id="7854822at2759"/>
<dbReference type="FunFam" id="2.40.10.10:FF:000028">
    <property type="entry name" value="Serine protease easter"/>
    <property type="match status" value="1"/>
</dbReference>
<dbReference type="InterPro" id="IPR001314">
    <property type="entry name" value="Peptidase_S1A"/>
</dbReference>
<feature type="chain" id="PRO_5040128103" description="Peptidase S1 domain-containing protein" evidence="8">
    <location>
        <begin position="27"/>
        <end position="302"/>
    </location>
</feature>
<dbReference type="GO" id="GO:0006508">
    <property type="term" value="P:proteolysis"/>
    <property type="evidence" value="ECO:0007669"/>
    <property type="project" value="InterPro"/>
</dbReference>
<keyword evidence="5" id="KW-1015">Disulfide bond</keyword>
<dbReference type="EMBL" id="JAMKOV010000002">
    <property type="protein sequence ID" value="KAI8043635.1"/>
    <property type="molecule type" value="Genomic_DNA"/>
</dbReference>
<dbReference type="PANTHER" id="PTHR24256">
    <property type="entry name" value="TRYPTASE-RELATED"/>
    <property type="match status" value="1"/>
</dbReference>
<dbReference type="PRINTS" id="PR00722">
    <property type="entry name" value="CHYMOTRYPSIN"/>
</dbReference>
<evidence type="ECO:0000256" key="4">
    <source>
        <dbReference type="ARBA" id="ARBA00023145"/>
    </source>
</evidence>
<dbReference type="InterPro" id="IPR001254">
    <property type="entry name" value="Trypsin_dom"/>
</dbReference>
<evidence type="ECO:0000256" key="1">
    <source>
        <dbReference type="ARBA" id="ARBA00022723"/>
    </source>
</evidence>
<dbReference type="AlphaFoldDB" id="A0A9P9YVG6"/>
<keyword evidence="11" id="KW-1185">Reference proteome</keyword>
<dbReference type="Pfam" id="PF00089">
    <property type="entry name" value="Trypsin"/>
    <property type="match status" value="1"/>
</dbReference>
<feature type="signal peptide" evidence="8">
    <location>
        <begin position="1"/>
        <end position="26"/>
    </location>
</feature>
<evidence type="ECO:0000256" key="7">
    <source>
        <dbReference type="ARBA" id="ARBA00024195"/>
    </source>
</evidence>
<evidence type="ECO:0000256" key="5">
    <source>
        <dbReference type="ARBA" id="ARBA00023157"/>
    </source>
</evidence>
<evidence type="ECO:0000256" key="8">
    <source>
        <dbReference type="SAM" id="SignalP"/>
    </source>
</evidence>
<keyword evidence="6" id="KW-0325">Glycoprotein</keyword>
<dbReference type="InterPro" id="IPR009003">
    <property type="entry name" value="Peptidase_S1_PA"/>
</dbReference>
<evidence type="ECO:0000313" key="11">
    <source>
        <dbReference type="Proteomes" id="UP001059596"/>
    </source>
</evidence>
<protein>
    <recommendedName>
        <fullName evidence="9">Peptidase S1 domain-containing protein</fullName>
    </recommendedName>
</protein>
<dbReference type="CDD" id="cd00190">
    <property type="entry name" value="Tryp_SPc"/>
    <property type="match status" value="1"/>
</dbReference>
<dbReference type="InterPro" id="IPR051487">
    <property type="entry name" value="Ser/Thr_Proteases_Immune/Dev"/>
</dbReference>
<dbReference type="SUPFAM" id="SSF50494">
    <property type="entry name" value="Trypsin-like serine proteases"/>
    <property type="match status" value="1"/>
</dbReference>
<evidence type="ECO:0000313" key="10">
    <source>
        <dbReference type="EMBL" id="KAI8043635.1"/>
    </source>
</evidence>
<dbReference type="SMART" id="SM00020">
    <property type="entry name" value="Tryp_SPc"/>
    <property type="match status" value="1"/>
</dbReference>
<dbReference type="PROSITE" id="PS50240">
    <property type="entry name" value="TRYPSIN_DOM"/>
    <property type="match status" value="1"/>
</dbReference>
<sequence length="302" mass="33582">MKAAVIGISALLSLLPILGLTQYLDGECGIQSKAANQTSSPWMTYLHTTELIFVCGGSLVTQKLVLTAAHCTKANVHLVARLGEFIGTREKQDTIRSEHNVSQIFKHPFYNVVTHANDIAILGLASNVVYTEHIRPICIPWWTSWKQYIDSIQVFTGSRWGLSSLRNESDAFRTLEVRRQPAEMCTSSNNSSIARSQFCAGNSESNLCNADYSSILGAMIPYKNFSRFVLIGIATTNQRCNMPSIYTDVLSHIDFILRVWRYYGKGQGERFKSSTTRAPKLIDDTGLNSDSGLFNSFVPVAH</sequence>
<evidence type="ECO:0000259" key="9">
    <source>
        <dbReference type="PROSITE" id="PS50240"/>
    </source>
</evidence>
<gene>
    <name evidence="10" type="ORF">M5D96_004968</name>
</gene>
<keyword evidence="2 8" id="KW-0732">Signal</keyword>
<evidence type="ECO:0000256" key="6">
    <source>
        <dbReference type="ARBA" id="ARBA00023180"/>
    </source>
</evidence>
<dbReference type="PROSITE" id="PS00134">
    <property type="entry name" value="TRYPSIN_HIS"/>
    <property type="match status" value="1"/>
</dbReference>
<keyword evidence="3" id="KW-0106">Calcium</keyword>
<feature type="domain" description="Peptidase S1" evidence="9">
    <location>
        <begin position="23"/>
        <end position="261"/>
    </location>
</feature>
<comment type="similarity">
    <text evidence="7">Belongs to the peptidase S1 family. CLIP subfamily.</text>
</comment>
<comment type="caution">
    <text evidence="10">The sequence shown here is derived from an EMBL/GenBank/DDBJ whole genome shotgun (WGS) entry which is preliminary data.</text>
</comment>
<evidence type="ECO:0000256" key="2">
    <source>
        <dbReference type="ARBA" id="ARBA00022729"/>
    </source>
</evidence>
<dbReference type="Gene3D" id="2.40.10.10">
    <property type="entry name" value="Trypsin-like serine proteases"/>
    <property type="match status" value="2"/>
</dbReference>